<name>A0A285U4S7_9HYPH</name>
<dbReference type="GO" id="GO:0004252">
    <property type="term" value="F:serine-type endopeptidase activity"/>
    <property type="evidence" value="ECO:0007669"/>
    <property type="project" value="InterPro"/>
</dbReference>
<gene>
    <name evidence="2" type="ORF">SAMN05892877_10325</name>
</gene>
<evidence type="ECO:0000313" key="2">
    <source>
        <dbReference type="EMBL" id="SOC36687.1"/>
    </source>
</evidence>
<keyword evidence="3" id="KW-1185">Reference proteome</keyword>
<dbReference type="AlphaFoldDB" id="A0A285U4S7"/>
<sequence length="186" mass="20136">MSPRSFTLLAMLAGAALVAAPIVTGHAPRFIWNASGSVAVGLYSLAPVTTIEVGDLLAVLPPDDLAAFLDARGYLPRGVPLIKRVLALPGAEVCRRGATVIAYDHPYGEAQPRDRFGRDLPQWQGCRIVAEGDLFLMNWDAADSLDGRYFGALPASAVIARVTPIWTDEYGDGRFRWRFTDPALEP</sequence>
<dbReference type="SUPFAM" id="SSF51306">
    <property type="entry name" value="LexA/Signal peptidase"/>
    <property type="match status" value="1"/>
</dbReference>
<proteinExistence type="predicted"/>
<dbReference type="OrthoDB" id="5360818at2"/>
<organism evidence="2 3">
    <name type="scientific">Rhizobium subbaraonis</name>
    <dbReference type="NCBI Taxonomy" id="908946"/>
    <lineage>
        <taxon>Bacteria</taxon>
        <taxon>Pseudomonadati</taxon>
        <taxon>Pseudomonadota</taxon>
        <taxon>Alphaproteobacteria</taxon>
        <taxon>Hyphomicrobiales</taxon>
        <taxon>Rhizobiaceae</taxon>
        <taxon>Rhizobium/Agrobacterium group</taxon>
        <taxon>Rhizobium</taxon>
    </lineage>
</organism>
<dbReference type="InterPro" id="IPR019533">
    <property type="entry name" value="Peptidase_S26"/>
</dbReference>
<dbReference type="Gene3D" id="2.10.109.10">
    <property type="entry name" value="Umud Fragment, subunit A"/>
    <property type="match status" value="1"/>
</dbReference>
<reference evidence="2 3" key="1">
    <citation type="submission" date="2017-08" db="EMBL/GenBank/DDBJ databases">
        <authorList>
            <person name="de Groot N.N."/>
        </authorList>
    </citation>
    <scope>NUCLEOTIDE SEQUENCE [LARGE SCALE GENOMIC DNA]</scope>
    <source>
        <strain evidence="2 3">JC85</strain>
    </source>
</reference>
<evidence type="ECO:0000313" key="3">
    <source>
        <dbReference type="Proteomes" id="UP000219167"/>
    </source>
</evidence>
<dbReference type="Pfam" id="PF10502">
    <property type="entry name" value="Peptidase_S26"/>
    <property type="match status" value="1"/>
</dbReference>
<dbReference type="RefSeq" id="WP_097136834.1">
    <property type="nucleotide sequence ID" value="NZ_OBQD01000003.1"/>
</dbReference>
<dbReference type="InterPro" id="IPR036286">
    <property type="entry name" value="LexA/Signal_pep-like_sf"/>
</dbReference>
<accession>A0A285U4S7</accession>
<feature type="domain" description="Peptidase S26" evidence="1">
    <location>
        <begin position="8"/>
        <end position="166"/>
    </location>
</feature>
<protein>
    <submittedName>
        <fullName evidence="2">Conjugation peptidase TraF</fullName>
    </submittedName>
</protein>
<dbReference type="Proteomes" id="UP000219167">
    <property type="component" value="Unassembled WGS sequence"/>
</dbReference>
<dbReference type="GO" id="GO:0006465">
    <property type="term" value="P:signal peptide processing"/>
    <property type="evidence" value="ECO:0007669"/>
    <property type="project" value="InterPro"/>
</dbReference>
<dbReference type="EMBL" id="OBQD01000003">
    <property type="protein sequence ID" value="SOC36687.1"/>
    <property type="molecule type" value="Genomic_DNA"/>
</dbReference>
<evidence type="ECO:0000259" key="1">
    <source>
        <dbReference type="Pfam" id="PF10502"/>
    </source>
</evidence>